<dbReference type="PANTHER" id="PTHR10569:SF2">
    <property type="entry name" value="GLYCOGEN DEBRANCHING ENZYME"/>
    <property type="match status" value="1"/>
</dbReference>
<dbReference type="SUPFAM" id="SSF48208">
    <property type="entry name" value="Six-hairpin glycosidases"/>
    <property type="match status" value="1"/>
</dbReference>
<evidence type="ECO:0000256" key="1">
    <source>
        <dbReference type="SAM" id="MobiDB-lite"/>
    </source>
</evidence>
<feature type="region of interest" description="Disordered" evidence="1">
    <location>
        <begin position="277"/>
        <end position="325"/>
    </location>
</feature>
<reference evidence="4" key="1">
    <citation type="submission" date="2020-02" db="EMBL/GenBank/DDBJ databases">
        <authorList>
            <person name="Meier V. D."/>
        </authorList>
    </citation>
    <scope>NUCLEOTIDE SEQUENCE</scope>
    <source>
        <strain evidence="4">AVDCRST_MAG64</strain>
    </source>
</reference>
<dbReference type="InterPro" id="IPR012341">
    <property type="entry name" value="6hp_glycosidase-like_sf"/>
</dbReference>
<dbReference type="InterPro" id="IPR008928">
    <property type="entry name" value="6-hairpin_glycosidase_sf"/>
</dbReference>
<dbReference type="InterPro" id="IPR032790">
    <property type="entry name" value="GDE_C"/>
</dbReference>
<dbReference type="GO" id="GO:0004135">
    <property type="term" value="F:amylo-alpha-1,6-glucosidase activity"/>
    <property type="evidence" value="ECO:0007669"/>
    <property type="project" value="InterPro"/>
</dbReference>
<dbReference type="Gene3D" id="1.50.10.10">
    <property type="match status" value="1"/>
</dbReference>
<evidence type="ECO:0000313" key="4">
    <source>
        <dbReference type="EMBL" id="CAA9396555.1"/>
    </source>
</evidence>
<proteinExistence type="predicted"/>
<dbReference type="EMBL" id="CADCUQ010000334">
    <property type="protein sequence ID" value="CAA9396555.1"/>
    <property type="molecule type" value="Genomic_DNA"/>
</dbReference>
<dbReference type="GO" id="GO:0004134">
    <property type="term" value="F:4-alpha-glucanotransferase activity"/>
    <property type="evidence" value="ECO:0007669"/>
    <property type="project" value="InterPro"/>
</dbReference>
<organism evidence="4">
    <name type="scientific">uncultured Phycisphaerae bacterium</name>
    <dbReference type="NCBI Taxonomy" id="904963"/>
    <lineage>
        <taxon>Bacteria</taxon>
        <taxon>Pseudomonadati</taxon>
        <taxon>Planctomycetota</taxon>
        <taxon>Phycisphaerae</taxon>
        <taxon>environmental samples</taxon>
    </lineage>
</organism>
<dbReference type="AlphaFoldDB" id="A0A6J4NSW0"/>
<evidence type="ECO:0000259" key="2">
    <source>
        <dbReference type="Pfam" id="PF06202"/>
    </source>
</evidence>
<dbReference type="PANTHER" id="PTHR10569">
    <property type="entry name" value="GLYCOGEN DEBRANCHING ENZYME"/>
    <property type="match status" value="1"/>
</dbReference>
<sequence length="698" mass="78010">MSLYTVETYGRLQPHLGQEWLLTNGRGGFAMGTVVGCNTRRYHGLLCAATLPPVGRVMALNRVGEVLCFDGADIDDPGAKLHELAVNQFRDRFHPRGEQYLRRFELDDSARWDYEVEGVRVHKEVQVLWGQNVAAVRYTVDPPDGRRVQLALLPFVGLRDFHAERRADGARMDLRAGRRACAVADGANPGGHDLHLWSDAGRFVQRGDWWFGHVYAVETFRGLGDHEDLYQPGRFVLETDKKATITLWAELAPRRDLPDAPPAYAFDAELSRRREIVGSTWKPQRPAPSPGTPGEGGGEGLRVAGRNHHPNPLRADRESGQEQPSLTIQRLARAANDFVVYRKSPTGEDGTTVIAGYPWFADWGRDTMISLPGLLLVTGRFAEARQVLSVFASYVSEGMIPNRFNDYDNTPEYNTVDASLWFVHAAHEYARLSKDSRSFEETLLPACRKIVDGYRNGTRYGIRMDPADGLVTQGDANTQLTWMDAKCDGVAFTPRQGKAVEINALWYHALVLMGERDLAAKVRESFRKAFWISPFRGLADVVDGARRDAAIRPNQIFAVSLPNSPLTDEQQAAVVEVVRRELLTPVGLRTLARSDPNFKPHYSGAQVQRDAAYHNGTIWPWPAGAFLEAYLRVNRRSPESVEQARRWLEPLVHHLEHDACLGSVSEIFEAAEPHRPDGCPAQAWSVAEALRLAVELGM</sequence>
<dbReference type="Pfam" id="PF06202">
    <property type="entry name" value="GDE_C"/>
    <property type="match status" value="1"/>
</dbReference>
<accession>A0A6J4NSW0</accession>
<evidence type="ECO:0000259" key="3">
    <source>
        <dbReference type="Pfam" id="PF12439"/>
    </source>
</evidence>
<dbReference type="Pfam" id="PF12439">
    <property type="entry name" value="GDE_N"/>
    <property type="match status" value="1"/>
</dbReference>
<feature type="domain" description="Glycogen debranching enzyme C-terminal" evidence="2">
    <location>
        <begin position="334"/>
        <end position="691"/>
    </location>
</feature>
<name>A0A6J4NSW0_9BACT</name>
<protein>
    <submittedName>
        <fullName evidence="4">GH133 / GH13_25</fullName>
    </submittedName>
</protein>
<dbReference type="InterPro" id="IPR024742">
    <property type="entry name" value="Glycogen_debranch_N"/>
</dbReference>
<gene>
    <name evidence="4" type="ORF">AVDCRST_MAG64-1446</name>
</gene>
<dbReference type="InterPro" id="IPR010401">
    <property type="entry name" value="AGL/Gdb1"/>
</dbReference>
<feature type="domain" description="Glycogen debranching enzyme bacterial and archaeal type N-terminal" evidence="3">
    <location>
        <begin position="19"/>
        <end position="245"/>
    </location>
</feature>
<dbReference type="GO" id="GO:0005980">
    <property type="term" value="P:glycogen catabolic process"/>
    <property type="evidence" value="ECO:0007669"/>
    <property type="project" value="InterPro"/>
</dbReference>